<name>A0ABT3CSQ4_9BACT</name>
<sequence length="192" mass="22622">MINSVVNLTIGLSANISNSIKRQRFEHQFKTNRLNLYTYLFVFGRYQNGYEDLFYPDKNNWKVYLKKIKSSDPRSLLDFVDQLIITKKEIQRRLDVGGKQIRLINLEYNRIIDILIEKCRLRLNSLDRSNINSYQDLVTSAARNLANGQWGFASLTSIGHLEQHMTISYWELLEIIDPYDHTPIVRTGFVRF</sequence>
<reference evidence="1 2" key="1">
    <citation type="submission" date="2022-10" db="EMBL/GenBank/DDBJ databases">
        <title>Comparative genomics and taxonomic characterization of three novel marine species of genus Reichenbachiella exhibiting antioxidant and polysaccharide degradation activities.</title>
        <authorList>
            <person name="Muhammad N."/>
            <person name="Lee Y.-J."/>
            <person name="Ko J."/>
            <person name="Kim S.-G."/>
        </authorList>
    </citation>
    <scope>NUCLEOTIDE SEQUENCE [LARGE SCALE GENOMIC DNA]</scope>
    <source>
        <strain evidence="1 2">ABR2-5</strain>
    </source>
</reference>
<proteinExistence type="predicted"/>
<keyword evidence="2" id="KW-1185">Reference proteome</keyword>
<organism evidence="1 2">
    <name type="scientific">Reichenbachiella ulvae</name>
    <dbReference type="NCBI Taxonomy" id="2980104"/>
    <lineage>
        <taxon>Bacteria</taxon>
        <taxon>Pseudomonadati</taxon>
        <taxon>Bacteroidota</taxon>
        <taxon>Cytophagia</taxon>
        <taxon>Cytophagales</taxon>
        <taxon>Reichenbachiellaceae</taxon>
        <taxon>Reichenbachiella</taxon>
    </lineage>
</organism>
<dbReference type="EMBL" id="JAOYOD010000001">
    <property type="protein sequence ID" value="MCV9386712.1"/>
    <property type="molecule type" value="Genomic_DNA"/>
</dbReference>
<comment type="caution">
    <text evidence="1">The sequence shown here is derived from an EMBL/GenBank/DDBJ whole genome shotgun (WGS) entry which is preliminary data.</text>
</comment>
<accession>A0ABT3CSQ4</accession>
<evidence type="ECO:0000313" key="2">
    <source>
        <dbReference type="Proteomes" id="UP001300692"/>
    </source>
</evidence>
<protein>
    <submittedName>
        <fullName evidence="1">Uncharacterized protein</fullName>
    </submittedName>
</protein>
<evidence type="ECO:0000313" key="1">
    <source>
        <dbReference type="EMBL" id="MCV9386712.1"/>
    </source>
</evidence>
<dbReference type="RefSeq" id="WP_264137533.1">
    <property type="nucleotide sequence ID" value="NZ_JAOYOD010000001.1"/>
</dbReference>
<dbReference type="Proteomes" id="UP001300692">
    <property type="component" value="Unassembled WGS sequence"/>
</dbReference>
<gene>
    <name evidence="1" type="ORF">N7U62_08560</name>
</gene>